<comment type="similarity">
    <text evidence="5">Belongs to the ABC-2 integral membrane protein family.</text>
</comment>
<evidence type="ECO:0000256" key="1">
    <source>
        <dbReference type="ARBA" id="ARBA00004141"/>
    </source>
</evidence>
<keyword evidence="2 5" id="KW-0812">Transmembrane</keyword>
<dbReference type="InterPro" id="IPR000412">
    <property type="entry name" value="ABC_2_transport"/>
</dbReference>
<dbReference type="PANTHER" id="PTHR43229">
    <property type="entry name" value="NODULATION PROTEIN J"/>
    <property type="match status" value="1"/>
</dbReference>
<accession>A0A2Z4Y9H4</accession>
<dbReference type="InterPro" id="IPR013525">
    <property type="entry name" value="ABC2_TM"/>
</dbReference>
<evidence type="ECO:0000313" key="7">
    <source>
        <dbReference type="EMBL" id="AXA37302.1"/>
    </source>
</evidence>
<keyword evidence="3 5" id="KW-1133">Transmembrane helix</keyword>
<comment type="subcellular location">
    <subcellularLocation>
        <location evidence="5">Cell membrane</location>
        <topology evidence="5">Multi-pass membrane protein</topology>
    </subcellularLocation>
    <subcellularLocation>
        <location evidence="1">Membrane</location>
        <topology evidence="1">Multi-pass membrane protein</topology>
    </subcellularLocation>
</comment>
<dbReference type="AlphaFoldDB" id="A0A2Z4Y9H4"/>
<organism evidence="7 8">
    <name type="scientific">Sumerlaea chitinivorans</name>
    <dbReference type="NCBI Taxonomy" id="2250252"/>
    <lineage>
        <taxon>Bacteria</taxon>
        <taxon>Candidatus Sumerlaeota</taxon>
        <taxon>Candidatus Sumerlaeia</taxon>
        <taxon>Candidatus Sumerlaeales</taxon>
        <taxon>Candidatus Sumerlaeaceae</taxon>
        <taxon>Candidatus Sumerlaea</taxon>
    </lineage>
</organism>
<dbReference type="PRINTS" id="PR00164">
    <property type="entry name" value="ABC2TRNSPORT"/>
</dbReference>
<dbReference type="GO" id="GO:0043190">
    <property type="term" value="C:ATP-binding cassette (ABC) transporter complex"/>
    <property type="evidence" value="ECO:0007669"/>
    <property type="project" value="InterPro"/>
</dbReference>
<name>A0A2Z4Y9H4_SUMC1</name>
<dbReference type="PROSITE" id="PS51012">
    <property type="entry name" value="ABC_TM2"/>
    <property type="match status" value="1"/>
</dbReference>
<evidence type="ECO:0000256" key="3">
    <source>
        <dbReference type="ARBA" id="ARBA00022989"/>
    </source>
</evidence>
<feature type="domain" description="ABC transmembrane type-2" evidence="6">
    <location>
        <begin position="32"/>
        <end position="260"/>
    </location>
</feature>
<evidence type="ECO:0000313" key="8">
    <source>
        <dbReference type="Proteomes" id="UP000262583"/>
    </source>
</evidence>
<evidence type="ECO:0000256" key="5">
    <source>
        <dbReference type="RuleBase" id="RU361157"/>
    </source>
</evidence>
<reference evidence="7 8" key="1">
    <citation type="submission" date="2018-05" db="EMBL/GenBank/DDBJ databases">
        <title>A metagenomic window into the 2 km-deep terrestrial subsurface aquifer revealed taxonomically and functionally diverse microbial community comprising novel uncultured bacterial lineages.</title>
        <authorList>
            <person name="Kadnikov V.V."/>
            <person name="Mardanov A.V."/>
            <person name="Beletsky A.V."/>
            <person name="Banks D."/>
            <person name="Pimenov N.V."/>
            <person name="Frank Y.A."/>
            <person name="Karnachuk O.V."/>
            <person name="Ravin N.V."/>
        </authorList>
    </citation>
    <scope>NUCLEOTIDE SEQUENCE [LARGE SCALE GENOMIC DNA]</scope>
    <source>
        <strain evidence="7">BY</strain>
    </source>
</reference>
<keyword evidence="5" id="KW-1003">Cell membrane</keyword>
<dbReference type="EMBL" id="CP030759">
    <property type="protein sequence ID" value="AXA37302.1"/>
    <property type="molecule type" value="Genomic_DNA"/>
</dbReference>
<gene>
    <name evidence="7" type="ORF">BRCON_2560</name>
</gene>
<dbReference type="PANTHER" id="PTHR43229:SF2">
    <property type="entry name" value="NODULATION PROTEIN J"/>
    <property type="match status" value="1"/>
</dbReference>
<dbReference type="PIRSF" id="PIRSF006648">
    <property type="entry name" value="DrrB"/>
    <property type="match status" value="1"/>
</dbReference>
<dbReference type="KEGG" id="schv:BRCON_2560"/>
<dbReference type="Proteomes" id="UP000262583">
    <property type="component" value="Chromosome"/>
</dbReference>
<dbReference type="Pfam" id="PF01061">
    <property type="entry name" value="ABC2_membrane"/>
    <property type="match status" value="1"/>
</dbReference>
<feature type="transmembrane region" description="Helical" evidence="5">
    <location>
        <begin position="236"/>
        <end position="254"/>
    </location>
</feature>
<feature type="transmembrane region" description="Helical" evidence="5">
    <location>
        <begin position="32"/>
        <end position="50"/>
    </location>
</feature>
<feature type="transmembrane region" description="Helical" evidence="5">
    <location>
        <begin position="148"/>
        <end position="173"/>
    </location>
</feature>
<dbReference type="InterPro" id="IPR051784">
    <property type="entry name" value="Nod_factor_ABC_transporter"/>
</dbReference>
<feature type="transmembrane region" description="Helical" evidence="5">
    <location>
        <begin position="185"/>
        <end position="207"/>
    </location>
</feature>
<keyword evidence="5" id="KW-0813">Transport</keyword>
<evidence type="ECO:0000256" key="4">
    <source>
        <dbReference type="ARBA" id="ARBA00023136"/>
    </source>
</evidence>
<evidence type="ECO:0000259" key="6">
    <source>
        <dbReference type="PROSITE" id="PS51012"/>
    </source>
</evidence>
<feature type="transmembrane region" description="Helical" evidence="5">
    <location>
        <begin position="113"/>
        <end position="136"/>
    </location>
</feature>
<keyword evidence="4 5" id="KW-0472">Membrane</keyword>
<dbReference type="GO" id="GO:0140359">
    <property type="term" value="F:ABC-type transporter activity"/>
    <property type="evidence" value="ECO:0007669"/>
    <property type="project" value="InterPro"/>
</dbReference>
<feature type="transmembrane region" description="Helical" evidence="5">
    <location>
        <begin position="70"/>
        <end position="92"/>
    </location>
</feature>
<proteinExistence type="inferred from homology"/>
<protein>
    <recommendedName>
        <fullName evidence="5">Transport permease protein</fullName>
    </recommendedName>
</protein>
<evidence type="ECO:0000256" key="2">
    <source>
        <dbReference type="ARBA" id="ARBA00022692"/>
    </source>
</evidence>
<dbReference type="InterPro" id="IPR047817">
    <property type="entry name" value="ABC2_TM_bact-type"/>
</dbReference>
<sequence>MSTVSASCFLDEMLAAWTLCEREVVRFLRQRARVLAAIGTPLLFWAVLGSGLGRSFRVDNGGASDGYLRYFFPGAILMTVLFTAIFSAISLIEDRREGFMQGVLVAPVSRFAIVLGKVLGGTLVATAQGALMLALAPFCGFRPSLGGAALAVGAILLTAFAMTCVGVAFAWRIASVQGFHAVMNLVLFPMWLLSGALFPASGASGWIRSLMAIDPATYYLVLLRAGLGDSAPFDPALSAGIGIVFAGAAYLTAWRMACRTKQIPQ</sequence>